<protein>
    <recommendedName>
        <fullName evidence="4">FAD binding domain-containing protein</fullName>
    </recommendedName>
</protein>
<dbReference type="Proteomes" id="UP001321477">
    <property type="component" value="Chromosome"/>
</dbReference>
<evidence type="ECO:0000313" key="2">
    <source>
        <dbReference type="EMBL" id="BDZ55439.1"/>
    </source>
</evidence>
<evidence type="ECO:0008006" key="4">
    <source>
        <dbReference type="Google" id="ProtNLM"/>
    </source>
</evidence>
<evidence type="ECO:0000256" key="1">
    <source>
        <dbReference type="SAM" id="MobiDB-lite"/>
    </source>
</evidence>
<sequence length="174" mass="19112">MEIPADVDPADVPAPNQWAEIWDETDVYTAEFPRAYVIPAGEAQRSATDAANLVDQLIANGVEVQRASSAFTADGTTYAAGSYVVDMHQPLRGMANVLLADGSDISERVPDMYDISAWSLALLWGPTSTRSVPRATPRSRRSSRRWPRRRRPGRCRQAGPTSSSPRRASRSTRP</sequence>
<name>A0ABM8H3V1_9MICO</name>
<keyword evidence="3" id="KW-1185">Reference proteome</keyword>
<gene>
    <name evidence="2" type="ORF">GCM10025870_25120</name>
</gene>
<feature type="region of interest" description="Disordered" evidence="1">
    <location>
        <begin position="129"/>
        <end position="174"/>
    </location>
</feature>
<accession>A0ABM8H3V1</accession>
<dbReference type="RefSeq" id="WP_286329043.1">
    <property type="nucleotide sequence ID" value="NZ_AP027734.1"/>
</dbReference>
<feature type="compositionally biased region" description="Basic residues" evidence="1">
    <location>
        <begin position="137"/>
        <end position="154"/>
    </location>
</feature>
<dbReference type="EMBL" id="AP027734">
    <property type="protein sequence ID" value="BDZ55439.1"/>
    <property type="molecule type" value="Genomic_DNA"/>
</dbReference>
<proteinExistence type="predicted"/>
<reference evidence="3" key="1">
    <citation type="journal article" date="2019" name="Int. J. Syst. Evol. Microbiol.">
        <title>The Global Catalogue of Microorganisms (GCM) 10K type strain sequencing project: providing services to taxonomists for standard genome sequencing and annotation.</title>
        <authorList>
            <consortium name="The Broad Institute Genomics Platform"/>
            <consortium name="The Broad Institute Genome Sequencing Center for Infectious Disease"/>
            <person name="Wu L."/>
            <person name="Ma J."/>
        </authorList>
    </citation>
    <scope>NUCLEOTIDE SEQUENCE [LARGE SCALE GENOMIC DNA]</scope>
    <source>
        <strain evidence="3">NBRC 109019</strain>
    </source>
</reference>
<organism evidence="2 3">
    <name type="scientific">Agromyces marinus</name>
    <dbReference type="NCBI Taxonomy" id="1389020"/>
    <lineage>
        <taxon>Bacteria</taxon>
        <taxon>Bacillati</taxon>
        <taxon>Actinomycetota</taxon>
        <taxon>Actinomycetes</taxon>
        <taxon>Micrococcales</taxon>
        <taxon>Microbacteriaceae</taxon>
        <taxon>Agromyces</taxon>
    </lineage>
</organism>
<evidence type="ECO:0000313" key="3">
    <source>
        <dbReference type="Proteomes" id="UP001321477"/>
    </source>
</evidence>